<name>A0A916UCR9_9SPHI</name>
<comment type="caution">
    <text evidence="2">The sequence shown here is derived from an EMBL/GenBank/DDBJ whole genome shotgun (WGS) entry which is preliminary data.</text>
</comment>
<accession>A0A916UCR9</accession>
<dbReference type="EMBL" id="BMIL01000006">
    <property type="protein sequence ID" value="GGC67621.1"/>
    <property type="molecule type" value="Genomic_DNA"/>
</dbReference>
<evidence type="ECO:0000256" key="1">
    <source>
        <dbReference type="SAM" id="SignalP"/>
    </source>
</evidence>
<sequence length="178" mass="18887">MKKFTKILASAAAVVALFFSTNANAQTPNFGIGANIGVPTNDDFHSLTLGVDARIQFNVVKQLSVPVTVGYTHFIGKDYDVAGVNVEAPDYGFIPVKAGLKYFFSPTGSGLYALGEVGAAFGVSEFSKTGFIYSPALGYSWSSGLDLGVKYEGISKGVKYTNDNMGHVALRVAYGFKL</sequence>
<keyword evidence="1" id="KW-0732">Signal</keyword>
<protein>
    <recommendedName>
        <fullName evidence="4">Outer membrane protein beta-barrel domain-containing protein</fullName>
    </recommendedName>
</protein>
<feature type="chain" id="PRO_5037472078" description="Outer membrane protein beta-barrel domain-containing protein" evidence="1">
    <location>
        <begin position="26"/>
        <end position="178"/>
    </location>
</feature>
<evidence type="ECO:0000313" key="2">
    <source>
        <dbReference type="EMBL" id="GGC67621.1"/>
    </source>
</evidence>
<dbReference type="AlphaFoldDB" id="A0A916UCR9"/>
<reference evidence="2" key="2">
    <citation type="submission" date="2020-09" db="EMBL/GenBank/DDBJ databases">
        <authorList>
            <person name="Sun Q."/>
            <person name="Zhou Y."/>
        </authorList>
    </citation>
    <scope>NUCLEOTIDE SEQUENCE</scope>
    <source>
        <strain evidence="2">CGMCC 1.15343</strain>
    </source>
</reference>
<keyword evidence="3" id="KW-1185">Reference proteome</keyword>
<organism evidence="2 3">
    <name type="scientific">Pedobacter quisquiliarum</name>
    <dbReference type="NCBI Taxonomy" id="1834438"/>
    <lineage>
        <taxon>Bacteria</taxon>
        <taxon>Pseudomonadati</taxon>
        <taxon>Bacteroidota</taxon>
        <taxon>Sphingobacteriia</taxon>
        <taxon>Sphingobacteriales</taxon>
        <taxon>Sphingobacteriaceae</taxon>
        <taxon>Pedobacter</taxon>
    </lineage>
</organism>
<reference evidence="2" key="1">
    <citation type="journal article" date="2014" name="Int. J. Syst. Evol. Microbiol.">
        <title>Complete genome sequence of Corynebacterium casei LMG S-19264T (=DSM 44701T), isolated from a smear-ripened cheese.</title>
        <authorList>
            <consortium name="US DOE Joint Genome Institute (JGI-PGF)"/>
            <person name="Walter F."/>
            <person name="Albersmeier A."/>
            <person name="Kalinowski J."/>
            <person name="Ruckert C."/>
        </authorList>
    </citation>
    <scope>NUCLEOTIDE SEQUENCE</scope>
    <source>
        <strain evidence="2">CGMCC 1.15343</strain>
    </source>
</reference>
<dbReference type="Proteomes" id="UP000651668">
    <property type="component" value="Unassembled WGS sequence"/>
</dbReference>
<evidence type="ECO:0008006" key="4">
    <source>
        <dbReference type="Google" id="ProtNLM"/>
    </source>
</evidence>
<dbReference type="RefSeq" id="WP_188626878.1">
    <property type="nucleotide sequence ID" value="NZ_BMIL01000006.1"/>
</dbReference>
<feature type="signal peptide" evidence="1">
    <location>
        <begin position="1"/>
        <end position="25"/>
    </location>
</feature>
<proteinExistence type="predicted"/>
<gene>
    <name evidence="2" type="ORF">GCM10011387_21280</name>
</gene>
<evidence type="ECO:0000313" key="3">
    <source>
        <dbReference type="Proteomes" id="UP000651668"/>
    </source>
</evidence>